<evidence type="ECO:0000313" key="2">
    <source>
        <dbReference type="EMBL" id="QII81842.1"/>
    </source>
</evidence>
<feature type="compositionally biased region" description="Basic and acidic residues" evidence="1">
    <location>
        <begin position="159"/>
        <end position="170"/>
    </location>
</feature>
<dbReference type="RefSeq" id="WP_166161717.1">
    <property type="nucleotide sequence ID" value="NZ_CP049740.1"/>
</dbReference>
<evidence type="ECO:0000256" key="1">
    <source>
        <dbReference type="SAM" id="MobiDB-lite"/>
    </source>
</evidence>
<keyword evidence="3" id="KW-1185">Reference proteome</keyword>
<proteinExistence type="predicted"/>
<dbReference type="AlphaFoldDB" id="A0A6G7K9D3"/>
<protein>
    <submittedName>
        <fullName evidence="2">Uncharacterized protein</fullName>
    </submittedName>
</protein>
<gene>
    <name evidence="2" type="ORF">G7057_04690</name>
</gene>
<name>A0A6G7K9D3_9LACT</name>
<feature type="region of interest" description="Disordered" evidence="1">
    <location>
        <begin position="139"/>
        <end position="187"/>
    </location>
</feature>
<dbReference type="Proteomes" id="UP000501451">
    <property type="component" value="Chromosome"/>
</dbReference>
<reference evidence="2 3" key="1">
    <citation type="journal article" date="2017" name="Int. J. Syst. Evol. Microbiol.">
        <title>Jeotgalibaca porci sp. nov. and Jeotgalibaca arthritidis sp. nov., isolated from pigs, and emended description of the genus Jeotgalibaca.</title>
        <authorList>
            <person name="Zamora L."/>
            <person name="Perez-Sancho M."/>
            <person name="Dominguez L."/>
            <person name="Fernandez-Garayzabal J.F."/>
            <person name="Vela A.I."/>
        </authorList>
    </citation>
    <scope>NUCLEOTIDE SEQUENCE [LARGE SCALE GENOMIC DNA]</scope>
    <source>
        <strain evidence="2 3">CECT 9157</strain>
    </source>
</reference>
<accession>A0A6G7K9D3</accession>
<sequence length="187" mass="21693">MTYFIKGPYTTVTEVRDAITQLQKEGYPDSSLTIVADKKDHLLQIQKETHVAVRQDDLADLTEEKDLPLWERFAHTFTGFFTNQDTIDRESQMEMDEDREESPDELLLPYHRDLEDGKILILVEDLLNRDAKLNLDRQPDDVQYNVPPSDAMIDATFETESHPDVTHKEDVLDEETTYTPPSEGDRH</sequence>
<dbReference type="KEGG" id="jar:G7057_04690"/>
<organism evidence="2 3">
    <name type="scientific">Jeotgalibaca arthritidis</name>
    <dbReference type="NCBI Taxonomy" id="1868794"/>
    <lineage>
        <taxon>Bacteria</taxon>
        <taxon>Bacillati</taxon>
        <taxon>Bacillota</taxon>
        <taxon>Bacilli</taxon>
        <taxon>Lactobacillales</taxon>
        <taxon>Carnobacteriaceae</taxon>
        <taxon>Jeotgalibaca</taxon>
    </lineage>
</organism>
<dbReference type="EMBL" id="CP049740">
    <property type="protein sequence ID" value="QII81842.1"/>
    <property type="molecule type" value="Genomic_DNA"/>
</dbReference>
<evidence type="ECO:0000313" key="3">
    <source>
        <dbReference type="Proteomes" id="UP000501451"/>
    </source>
</evidence>